<dbReference type="PROSITE" id="PS50085">
    <property type="entry name" value="RAPGAP"/>
    <property type="match status" value="1"/>
</dbReference>
<evidence type="ECO:0000256" key="1">
    <source>
        <dbReference type="ARBA" id="ARBA00022468"/>
    </source>
</evidence>
<dbReference type="GO" id="GO:0032007">
    <property type="term" value="P:negative regulation of TOR signaling"/>
    <property type="evidence" value="ECO:0007669"/>
    <property type="project" value="InterPro"/>
</dbReference>
<dbReference type="InterPro" id="IPR027107">
    <property type="entry name" value="Tuberin/Ral-act_asu"/>
</dbReference>
<dbReference type="GO" id="GO:0051898">
    <property type="term" value="P:negative regulation of phosphatidylinositol 3-kinase/protein kinase B signal transduction"/>
    <property type="evidence" value="ECO:0007669"/>
    <property type="project" value="TreeGrafter"/>
</dbReference>
<feature type="compositionally biased region" description="Basic and acidic residues" evidence="2">
    <location>
        <begin position="1786"/>
        <end position="1803"/>
    </location>
</feature>
<dbReference type="OrthoDB" id="5797019at2759"/>
<gene>
    <name evidence="4" type="ORF">HICCMSTLAB_LOCUS6960</name>
</gene>
<dbReference type="PRINTS" id="PR01431">
    <property type="entry name" value="TUBERIN"/>
</dbReference>
<feature type="compositionally biased region" description="Low complexity" evidence="2">
    <location>
        <begin position="1431"/>
        <end position="1443"/>
    </location>
</feature>
<evidence type="ECO:0000313" key="5">
    <source>
        <dbReference type="Proteomes" id="UP000786811"/>
    </source>
</evidence>
<dbReference type="EMBL" id="CAJNRD030001120">
    <property type="protein sequence ID" value="CAG5093624.1"/>
    <property type="molecule type" value="Genomic_DNA"/>
</dbReference>
<dbReference type="Pfam" id="PF03542">
    <property type="entry name" value="Tuberin"/>
    <property type="match status" value="1"/>
</dbReference>
<dbReference type="InterPro" id="IPR016024">
    <property type="entry name" value="ARM-type_fold"/>
</dbReference>
<feature type="compositionally biased region" description="Polar residues" evidence="2">
    <location>
        <begin position="1444"/>
        <end position="1453"/>
    </location>
</feature>
<dbReference type="Gene3D" id="3.40.50.11210">
    <property type="entry name" value="Rap/Ran-GAP"/>
    <property type="match status" value="1"/>
</dbReference>
<dbReference type="InterPro" id="IPR000331">
    <property type="entry name" value="Rap/Ran_GAP_dom"/>
</dbReference>
<dbReference type="Gene3D" id="1.25.10.10">
    <property type="entry name" value="Leucine-rich Repeat Variant"/>
    <property type="match status" value="1"/>
</dbReference>
<dbReference type="Proteomes" id="UP000786811">
    <property type="component" value="Unassembled WGS sequence"/>
</dbReference>
<sequence>MSKMNIKDKDQRSLNDKFKQWFRISKNNYKSNEEHTLTQEIEREISSENPVYQRTRILKDLTDSVLNNHWEDKATEKFWSLVKDLLIKDVSKEHRHIVLNFLSSLVQGQYSRMSSLMRVQFFKVVQEHDIPEDIGPRLELLQRLTDNGKNIEPLEEKMGGFLLKWMPTVTSGDEKRGAEFLSLLVNVIKFNSAYIDEDIVSGLIQTICHLCYYSNNKEVVSGCLDTLDTIVGYNINLQSKSLETFITALCRSVNVDIYCEISWKIMKKLLGTDMGHTALYTMCRLLQDPTVQQDVRLLRGAVFYVNMGLWGTHRIQKLKCTPISVLPSFIQALKCNHPIVMYEVTLAVQRLVIKYGSTLLEPTWSVVLDIIQHVILHIETSNQPATQQVSESLHDTLNGIENLVDAVQYNGDVQRFYELIERCSDARPEASVFKLIDYRASIIGLTHYHWQSKLANLVERYFKVETRTNIRVKVLDIVTRIIHTNRYHEDELIEKIIVPYLQHVDADPDIVIRNVSAKLLVDLCLKCEIKRCLELLDILEKIINKPFTVDTPVVSENDIKDVKTAMIGVIEIFTTKIYRLPSSHAIRAYKILVNHLEQHYKDTQIFHEVSTIRYLIFECFLKLRANSLYQVGYPDPETGTVTRFSPYLSLEHASADRLGPSGGGNSPPMSPAPLQHTPCQISHVSLAMACKAAIMCLKQERDWRVLQLVLKETPNLLQNRALILARQSNDIDYVAAALCSMITDRNLKLPESLSNAPSKFTITDFRIFVFPVLTSLASYHTHLEPNLQQRLIKCLEIGLTTKCASKCVTSLTTCTLEMRDAMTKLLPAVVSDLSKISAVQYIAIPILEFLSMVARFPPVFSSFTENQYRLIFAILLPYTNPFKYNHYTVSLAYHVIAVWFLKCRVSLRREFVKCITSGLNDNVVMPLEEGQVKTSNFSTLQEDSSHRKRSSSLTEQGSRGRRERPVIGNQIIGDLKPQMDEKLMTFHMELAETCIDLLARYTFSTYTARPKRFDGAEFLLKDGQSMTWFLGNRLITVTTSGCSNKSMKGGLCDSCWVACKATLSPEHRAGLGIPRRASSIEAKDENRLSRQSSGHAGSSSNTAANSPTEESKKGLDDDFVKVDKRELISEIKDKEAETSKLEQILGSDNKQDEYTPCACWCQGWAEILVRRPTGDMSWIMRVQNSVQCDTVIDFPLQDLTALLMPISEATTKTSNSQDTTTTESFEDETEEKSESKSSGQSAEHQINLNKSTGPIAIPGSPGRHSTSRQSSRDSIESLEDGDDDSKRSRNPVRRSNSSPEMSASWKNPFLNKDKLVIPPVDAPSDFDVKHAKTAYSKDMRVSCEAIPEEISGMGTTPPAAEAGNQHARGLGHSHGVFQTQYSYPGTTTAAGNTGTTSSSSSSSSNVVPPSPTATTPGFLPAQSRVAHHVSSSKPPQSPTQQYSRTSTSESNARQVALSIENKPPLGRSYQIERREERPDPSGLPPIAFRDRGHTISVMSPVRDSIRRGNSPRIKEAPRTGINPSSVFLQLYHNAHFGSGNEKPLLVPPTTALQRAMTNLDRMHPYETHKIGVLYVGPNQASNEAEILANQHGSVRYTEFLQRLGTLMCLKNVDEGVYLGGLDSNGEHGNFAYIWQDDITHVAFHVATLMPTKQSDPKCTWKKQHIGNDYVTIVYNESGESYDIQTVKGQFNYACVIIQPLDLGANLVTIQAREELAEHIGHSEPKIISDQNLGVLSRQLALHANLASLVSSSLKQKSDNPYSSNWLERLRHIKRLRRRLLESNSSSDDKSEDTRSNERVHMEDFTEYTIPKT</sequence>
<dbReference type="InterPro" id="IPR035974">
    <property type="entry name" value="Rap/Ran-GAP_sf"/>
</dbReference>
<organism evidence="4 5">
    <name type="scientific">Cotesia congregata</name>
    <name type="common">Parasitoid wasp</name>
    <name type="synonym">Apanteles congregatus</name>
    <dbReference type="NCBI Taxonomy" id="51543"/>
    <lineage>
        <taxon>Eukaryota</taxon>
        <taxon>Metazoa</taxon>
        <taxon>Ecdysozoa</taxon>
        <taxon>Arthropoda</taxon>
        <taxon>Hexapoda</taxon>
        <taxon>Insecta</taxon>
        <taxon>Pterygota</taxon>
        <taxon>Neoptera</taxon>
        <taxon>Endopterygota</taxon>
        <taxon>Hymenoptera</taxon>
        <taxon>Apocrita</taxon>
        <taxon>Ichneumonoidea</taxon>
        <taxon>Braconidae</taxon>
        <taxon>Microgastrinae</taxon>
        <taxon>Cotesia</taxon>
    </lineage>
</organism>
<feature type="region of interest" description="Disordered" evidence="2">
    <location>
        <begin position="1210"/>
        <end position="1306"/>
    </location>
</feature>
<feature type="compositionally biased region" description="Low complexity" evidence="2">
    <location>
        <begin position="1092"/>
        <end position="1106"/>
    </location>
</feature>
<keyword evidence="5" id="KW-1185">Reference proteome</keyword>
<feature type="region of interest" description="Disordered" evidence="2">
    <location>
        <begin position="1074"/>
        <end position="1116"/>
    </location>
</feature>
<dbReference type="PANTHER" id="PTHR10063:SF0">
    <property type="entry name" value="TUBERIN"/>
    <property type="match status" value="1"/>
</dbReference>
<dbReference type="Pfam" id="PF02145">
    <property type="entry name" value="Rap_GAP"/>
    <property type="match status" value="1"/>
</dbReference>
<accession>A0A8J2HJT9</accession>
<dbReference type="InterPro" id="IPR003913">
    <property type="entry name" value="Tuberin"/>
</dbReference>
<reference evidence="4" key="1">
    <citation type="submission" date="2021-04" db="EMBL/GenBank/DDBJ databases">
        <authorList>
            <person name="Chebbi M.A.C M."/>
        </authorList>
    </citation>
    <scope>NUCLEOTIDE SEQUENCE</scope>
</reference>
<feature type="compositionally biased region" description="Basic and acidic residues" evidence="2">
    <location>
        <begin position="1470"/>
        <end position="1479"/>
    </location>
</feature>
<proteinExistence type="predicted"/>
<dbReference type="InterPro" id="IPR018515">
    <property type="entry name" value="Tuberin-type_domain"/>
</dbReference>
<feature type="domain" description="Rap-GAP" evidence="3">
    <location>
        <begin position="1556"/>
        <end position="1783"/>
    </location>
</feature>
<dbReference type="PANTHER" id="PTHR10063">
    <property type="entry name" value="TUBERIN"/>
    <property type="match status" value="1"/>
</dbReference>
<keyword evidence="1" id="KW-0343">GTPase activation</keyword>
<dbReference type="SUPFAM" id="SSF48371">
    <property type="entry name" value="ARM repeat"/>
    <property type="match status" value="1"/>
</dbReference>
<evidence type="ECO:0000256" key="2">
    <source>
        <dbReference type="SAM" id="MobiDB-lite"/>
    </source>
</evidence>
<dbReference type="GO" id="GO:0051056">
    <property type="term" value="P:regulation of small GTPase mediated signal transduction"/>
    <property type="evidence" value="ECO:0007669"/>
    <property type="project" value="InterPro"/>
</dbReference>
<dbReference type="Pfam" id="PF11864">
    <property type="entry name" value="DUF3384"/>
    <property type="match status" value="1"/>
</dbReference>
<protein>
    <submittedName>
        <fullName evidence="4">Similar to TSC2: Tuberin (Homo sapiens)</fullName>
    </submittedName>
</protein>
<feature type="region of interest" description="Disordered" evidence="2">
    <location>
        <begin position="935"/>
        <end position="962"/>
    </location>
</feature>
<dbReference type="InterPro" id="IPR011989">
    <property type="entry name" value="ARM-like"/>
</dbReference>
<dbReference type="InterPro" id="IPR024584">
    <property type="entry name" value="Tuberin_N"/>
</dbReference>
<feature type="compositionally biased region" description="Low complexity" evidence="2">
    <location>
        <begin position="1384"/>
        <end position="1417"/>
    </location>
</feature>
<dbReference type="GO" id="GO:0005634">
    <property type="term" value="C:nucleus"/>
    <property type="evidence" value="ECO:0007669"/>
    <property type="project" value="InterPro"/>
</dbReference>
<evidence type="ECO:0000313" key="4">
    <source>
        <dbReference type="EMBL" id="CAG5093624.1"/>
    </source>
</evidence>
<evidence type="ECO:0000259" key="3">
    <source>
        <dbReference type="PROSITE" id="PS50085"/>
    </source>
</evidence>
<dbReference type="GO" id="GO:0051726">
    <property type="term" value="P:regulation of cell cycle"/>
    <property type="evidence" value="ECO:0007669"/>
    <property type="project" value="TreeGrafter"/>
</dbReference>
<name>A0A8J2HJT9_COTCN</name>
<feature type="compositionally biased region" description="Low complexity" evidence="2">
    <location>
        <begin position="1210"/>
        <end position="1223"/>
    </location>
</feature>
<dbReference type="GO" id="GO:0033596">
    <property type="term" value="C:TSC1-TSC2 complex"/>
    <property type="evidence" value="ECO:0007669"/>
    <property type="project" value="InterPro"/>
</dbReference>
<dbReference type="GO" id="GO:0005096">
    <property type="term" value="F:GTPase activator activity"/>
    <property type="evidence" value="ECO:0007669"/>
    <property type="project" value="UniProtKB-KW"/>
</dbReference>
<feature type="region of interest" description="Disordered" evidence="2">
    <location>
        <begin position="1782"/>
        <end position="1812"/>
    </location>
</feature>
<comment type="caution">
    <text evidence="4">The sequence shown here is derived from an EMBL/GenBank/DDBJ whole genome shotgun (WGS) entry which is preliminary data.</text>
</comment>
<dbReference type="FunFam" id="3.40.50.11210:FF:000007">
    <property type="entry name" value="Tuberous sclerosis 2"/>
    <property type="match status" value="1"/>
</dbReference>
<dbReference type="SUPFAM" id="SSF111347">
    <property type="entry name" value="Rap/Ran-GAP"/>
    <property type="match status" value="1"/>
</dbReference>
<dbReference type="GO" id="GO:0046627">
    <property type="term" value="P:negative regulation of insulin receptor signaling pathway"/>
    <property type="evidence" value="ECO:0007669"/>
    <property type="project" value="TreeGrafter"/>
</dbReference>
<dbReference type="GO" id="GO:0030178">
    <property type="term" value="P:negative regulation of Wnt signaling pathway"/>
    <property type="evidence" value="ECO:0007669"/>
    <property type="project" value="TreeGrafter"/>
</dbReference>
<feature type="region of interest" description="Disordered" evidence="2">
    <location>
        <begin position="1376"/>
        <end position="1488"/>
    </location>
</feature>